<dbReference type="InterPro" id="IPR036259">
    <property type="entry name" value="MFS_trans_sf"/>
</dbReference>
<dbReference type="Pfam" id="PF07690">
    <property type="entry name" value="MFS_1"/>
    <property type="match status" value="1"/>
</dbReference>
<reference evidence="7 8" key="1">
    <citation type="submission" date="2021-01" db="EMBL/GenBank/DDBJ databases">
        <title>Identification and Characterization of Corynebacterium sp.</title>
        <authorList>
            <person name="Luo Q."/>
            <person name="Qu P."/>
            <person name="Chen Q."/>
        </authorList>
    </citation>
    <scope>NUCLEOTIDE SEQUENCE [LARGE SCALE GENOMIC DNA]</scope>
    <source>
        <strain evidence="7 8">MC-18</strain>
    </source>
</reference>
<evidence type="ECO:0000259" key="6">
    <source>
        <dbReference type="PROSITE" id="PS50850"/>
    </source>
</evidence>
<keyword evidence="2 5" id="KW-0812">Transmembrane</keyword>
<dbReference type="PROSITE" id="PS50850">
    <property type="entry name" value="MFS"/>
    <property type="match status" value="1"/>
</dbReference>
<dbReference type="AlphaFoldDB" id="A0AAW5HV39"/>
<sequence>MPHSNSPVSQTNDPQQRVTRRALFVWFGAVAVYVVAILGRTSFGVAGVEAIDRFGIDASRIAVFTAVQVGVYSLAQIPTGVLIDRQGPRFMLIVGALVMAVGQILLGFTSSYPVALAARVLIGAGDATAFLAVMRILPSWFPPRKTPLFTQLSTAIGQMGQFLSAVPFLALLHAKGWQVAFVSLGAVGVLVALAAVVAVADAPAKPGEEAATKSAKVPLRTTLSTVVRSPVCWEAFFIHGFSIFPMVTFTLLWGVPMMTLGMGLNEQEAGTVLIVLTVCMIVASPVLGAVSARLGVRRDMAVIVLCSLTPLMFLWFFSTSTPRGFGAILAVVIVMGTVVPASNFGFDNVREHVPPAMVATGTGLANMGGFTSSMVAAQAVGILLDHSADSVQYTWEDFQYAWIAVYVLAILLMVGLLVARAKAQPQMRRLKIVEQAPPTKAN</sequence>
<evidence type="ECO:0000256" key="4">
    <source>
        <dbReference type="ARBA" id="ARBA00023136"/>
    </source>
</evidence>
<feature type="transmembrane region" description="Helical" evidence="5">
    <location>
        <begin position="300"/>
        <end position="318"/>
    </location>
</feature>
<evidence type="ECO:0000313" key="7">
    <source>
        <dbReference type="EMBL" id="MCO6395389.1"/>
    </source>
</evidence>
<proteinExistence type="predicted"/>
<name>A0AAW5HV39_9CORY</name>
<dbReference type="RefSeq" id="WP_252932131.1">
    <property type="nucleotide sequence ID" value="NZ_JAEUWV010000025.1"/>
</dbReference>
<dbReference type="InterPro" id="IPR011701">
    <property type="entry name" value="MFS"/>
</dbReference>
<feature type="transmembrane region" description="Helical" evidence="5">
    <location>
        <begin position="324"/>
        <end position="346"/>
    </location>
</feature>
<evidence type="ECO:0000256" key="3">
    <source>
        <dbReference type="ARBA" id="ARBA00022989"/>
    </source>
</evidence>
<keyword evidence="4 5" id="KW-0472">Membrane</keyword>
<dbReference type="SUPFAM" id="SSF103473">
    <property type="entry name" value="MFS general substrate transporter"/>
    <property type="match status" value="1"/>
</dbReference>
<keyword evidence="8" id="KW-1185">Reference proteome</keyword>
<dbReference type="InterPro" id="IPR020846">
    <property type="entry name" value="MFS_dom"/>
</dbReference>
<organism evidence="7 8">
    <name type="scientific">Corynebacterium lipophilum</name>
    <dbReference type="NCBI Taxonomy" id="2804918"/>
    <lineage>
        <taxon>Bacteria</taxon>
        <taxon>Bacillati</taxon>
        <taxon>Actinomycetota</taxon>
        <taxon>Actinomycetes</taxon>
        <taxon>Mycobacteriales</taxon>
        <taxon>Corynebacteriaceae</taxon>
        <taxon>Corynebacterium</taxon>
    </lineage>
</organism>
<accession>A0AAW5HV39</accession>
<keyword evidence="3 5" id="KW-1133">Transmembrane helix</keyword>
<dbReference type="PANTHER" id="PTHR11662">
    <property type="entry name" value="SOLUTE CARRIER FAMILY 17"/>
    <property type="match status" value="1"/>
</dbReference>
<dbReference type="GO" id="GO:0005886">
    <property type="term" value="C:plasma membrane"/>
    <property type="evidence" value="ECO:0007669"/>
    <property type="project" value="UniProtKB-SubCell"/>
</dbReference>
<dbReference type="GO" id="GO:0022857">
    <property type="term" value="F:transmembrane transporter activity"/>
    <property type="evidence" value="ECO:0007669"/>
    <property type="project" value="InterPro"/>
</dbReference>
<comment type="subcellular location">
    <subcellularLocation>
        <location evidence="1">Cell membrane</location>
        <topology evidence="1">Multi-pass membrane protein</topology>
    </subcellularLocation>
</comment>
<feature type="transmembrane region" description="Helical" evidence="5">
    <location>
        <begin position="177"/>
        <end position="200"/>
    </location>
</feature>
<dbReference type="InterPro" id="IPR050382">
    <property type="entry name" value="MFS_Na/Anion_cotransporter"/>
</dbReference>
<protein>
    <submittedName>
        <fullName evidence="7">MFS transporter</fullName>
    </submittedName>
</protein>
<evidence type="ECO:0000313" key="8">
    <source>
        <dbReference type="Proteomes" id="UP001205920"/>
    </source>
</evidence>
<feature type="transmembrane region" description="Helical" evidence="5">
    <location>
        <begin position="358"/>
        <end position="380"/>
    </location>
</feature>
<dbReference type="PANTHER" id="PTHR11662:SF399">
    <property type="entry name" value="FI19708P1-RELATED"/>
    <property type="match status" value="1"/>
</dbReference>
<evidence type="ECO:0000256" key="2">
    <source>
        <dbReference type="ARBA" id="ARBA00022692"/>
    </source>
</evidence>
<evidence type="ECO:0000256" key="5">
    <source>
        <dbReference type="SAM" id="Phobius"/>
    </source>
</evidence>
<feature type="domain" description="Major facilitator superfamily (MFS) profile" evidence="6">
    <location>
        <begin position="25"/>
        <end position="427"/>
    </location>
</feature>
<feature type="transmembrane region" description="Helical" evidence="5">
    <location>
        <begin position="269"/>
        <end position="288"/>
    </location>
</feature>
<dbReference type="EMBL" id="JAEUWV010000025">
    <property type="protein sequence ID" value="MCO6395389.1"/>
    <property type="molecule type" value="Genomic_DNA"/>
</dbReference>
<dbReference type="Proteomes" id="UP001205920">
    <property type="component" value="Unassembled WGS sequence"/>
</dbReference>
<comment type="caution">
    <text evidence="7">The sequence shown here is derived from an EMBL/GenBank/DDBJ whole genome shotgun (WGS) entry which is preliminary data.</text>
</comment>
<dbReference type="Gene3D" id="1.20.1250.20">
    <property type="entry name" value="MFS general substrate transporter like domains"/>
    <property type="match status" value="2"/>
</dbReference>
<dbReference type="CDD" id="cd06174">
    <property type="entry name" value="MFS"/>
    <property type="match status" value="1"/>
</dbReference>
<feature type="transmembrane region" description="Helical" evidence="5">
    <location>
        <begin position="21"/>
        <end position="41"/>
    </location>
</feature>
<feature type="transmembrane region" description="Helical" evidence="5">
    <location>
        <begin position="236"/>
        <end position="257"/>
    </location>
</feature>
<feature type="transmembrane region" description="Helical" evidence="5">
    <location>
        <begin position="90"/>
        <end position="110"/>
    </location>
</feature>
<feature type="transmembrane region" description="Helical" evidence="5">
    <location>
        <begin position="400"/>
        <end position="419"/>
    </location>
</feature>
<gene>
    <name evidence="7" type="ORF">JMN37_10490</name>
</gene>
<evidence type="ECO:0000256" key="1">
    <source>
        <dbReference type="ARBA" id="ARBA00004651"/>
    </source>
</evidence>
<feature type="transmembrane region" description="Helical" evidence="5">
    <location>
        <begin position="61"/>
        <end position="83"/>
    </location>
</feature>